<feature type="binding site" evidence="8">
    <location>
        <position position="388"/>
    </location>
    <ligand>
        <name>substrate</name>
    </ligand>
</feature>
<dbReference type="GO" id="GO:0004358">
    <property type="term" value="F:L-glutamate N-acetyltransferase activity, acting on acetyl-L-ornithine as donor"/>
    <property type="evidence" value="ECO:0007669"/>
    <property type="project" value="UniProtKB-UniRule"/>
</dbReference>
<feature type="binding site" evidence="8">
    <location>
        <position position="170"/>
    </location>
    <ligand>
        <name>substrate</name>
    </ligand>
</feature>
<dbReference type="FunFam" id="3.10.20.340:FF:000003">
    <property type="entry name" value="Arginine biosynthesis bifunctional protein ArgJ"/>
    <property type="match status" value="1"/>
</dbReference>
<dbReference type="KEGG" id="acij:JS278_01444"/>
<comment type="similarity">
    <text evidence="2 8">Belongs to the ArgJ family.</text>
</comment>
<dbReference type="GO" id="GO:0004042">
    <property type="term" value="F:L-glutamate N-acetyltransferase activity"/>
    <property type="evidence" value="ECO:0007669"/>
    <property type="project" value="UniProtKB-UniRule"/>
</dbReference>
<dbReference type="Gene3D" id="3.10.20.340">
    <property type="entry name" value="ArgJ beta chain, C-terminal domain"/>
    <property type="match status" value="1"/>
</dbReference>
<organism evidence="9 10">
    <name type="scientific">Acidipropionibacterium virtanenii</name>
    <dbReference type="NCBI Taxonomy" id="2057246"/>
    <lineage>
        <taxon>Bacteria</taxon>
        <taxon>Bacillati</taxon>
        <taxon>Actinomycetota</taxon>
        <taxon>Actinomycetes</taxon>
        <taxon>Propionibacteriales</taxon>
        <taxon>Propionibacteriaceae</taxon>
        <taxon>Acidipropionibacterium</taxon>
    </lineage>
</organism>
<evidence type="ECO:0000256" key="6">
    <source>
        <dbReference type="ARBA" id="ARBA00022813"/>
    </source>
</evidence>
<dbReference type="GO" id="GO:0006526">
    <property type="term" value="P:L-arginine biosynthetic process"/>
    <property type="evidence" value="ECO:0007669"/>
    <property type="project" value="UniProtKB-UniRule"/>
</dbReference>
<name>A0A344UTL4_9ACTN</name>
<dbReference type="CDD" id="cd02152">
    <property type="entry name" value="OAT"/>
    <property type="match status" value="1"/>
</dbReference>
<evidence type="ECO:0000256" key="8">
    <source>
        <dbReference type="HAMAP-Rule" id="MF_01106"/>
    </source>
</evidence>
<keyword evidence="8" id="KW-0511">Multifunctional enzyme</keyword>
<dbReference type="GO" id="GO:0006592">
    <property type="term" value="P:ornithine biosynthetic process"/>
    <property type="evidence" value="ECO:0007669"/>
    <property type="project" value="TreeGrafter"/>
</dbReference>
<reference evidence="9 10" key="1">
    <citation type="submission" date="2017-12" db="EMBL/GenBank/DDBJ databases">
        <title>The whole genome sequence of the Acidipropionibacterium virtanenii sp. nov. type strain JS278.</title>
        <authorList>
            <person name="Laine P."/>
            <person name="Deptula P."/>
            <person name="Varmanen P."/>
            <person name="Auvinen P."/>
        </authorList>
    </citation>
    <scope>NUCLEOTIDE SEQUENCE [LARGE SCALE GENOMIC DNA]</scope>
    <source>
        <strain evidence="9 10">JS278</strain>
    </source>
</reference>
<evidence type="ECO:0000313" key="10">
    <source>
        <dbReference type="Proteomes" id="UP000251995"/>
    </source>
</evidence>
<keyword evidence="4 8" id="KW-0963">Cytoplasm</keyword>
<keyword evidence="10" id="KW-1185">Reference proteome</keyword>
<protein>
    <recommendedName>
        <fullName evidence="8">Arginine biosynthesis bifunctional protein ArgJ</fullName>
    </recommendedName>
    <domain>
        <recommendedName>
            <fullName evidence="8">Glutamate N-acetyltransferase</fullName>
            <ecNumber evidence="8">2.3.1.35</ecNumber>
        </recommendedName>
        <alternativeName>
            <fullName evidence="8">Ornithine acetyltransferase</fullName>
            <shortName evidence="8">OATase</shortName>
        </alternativeName>
        <alternativeName>
            <fullName evidence="8">Ornithine transacetylase</fullName>
        </alternativeName>
    </domain>
    <domain>
        <recommendedName>
            <fullName evidence="8">Amino-acid acetyltransferase</fullName>
            <ecNumber evidence="8">2.3.1.1</ecNumber>
        </recommendedName>
        <alternativeName>
            <fullName evidence="8">N-acetylglutamate synthase</fullName>
            <shortName evidence="8">AGSase</shortName>
        </alternativeName>
    </domain>
    <component>
        <recommendedName>
            <fullName evidence="8">Arginine biosynthesis bifunctional protein ArgJ alpha chain</fullName>
        </recommendedName>
    </component>
    <component>
        <recommendedName>
            <fullName evidence="8">Arginine biosynthesis bifunctional protein ArgJ beta chain</fullName>
        </recommendedName>
    </component>
</protein>
<evidence type="ECO:0000256" key="4">
    <source>
        <dbReference type="ARBA" id="ARBA00022490"/>
    </source>
</evidence>
<accession>A0A344UTL4</accession>
<feature type="binding site" evidence="8">
    <location>
        <position position="383"/>
    </location>
    <ligand>
        <name>substrate</name>
    </ligand>
</feature>
<comment type="catalytic activity">
    <reaction evidence="8">
        <text>L-glutamate + acetyl-CoA = N-acetyl-L-glutamate + CoA + H(+)</text>
        <dbReference type="Rhea" id="RHEA:24292"/>
        <dbReference type="ChEBI" id="CHEBI:15378"/>
        <dbReference type="ChEBI" id="CHEBI:29985"/>
        <dbReference type="ChEBI" id="CHEBI:44337"/>
        <dbReference type="ChEBI" id="CHEBI:57287"/>
        <dbReference type="ChEBI" id="CHEBI:57288"/>
        <dbReference type="EC" id="2.3.1.1"/>
    </reaction>
</comment>
<dbReference type="EMBL" id="CP025198">
    <property type="protein sequence ID" value="AXE38612.1"/>
    <property type="molecule type" value="Genomic_DNA"/>
</dbReference>
<comment type="subunit">
    <text evidence="3 8">Heterotetramer of two alpha and two beta chains.</text>
</comment>
<keyword evidence="5 8" id="KW-0808">Transferase</keyword>
<dbReference type="Gene3D" id="3.60.70.12">
    <property type="entry name" value="L-amino peptidase D-ALA esterase/amidase"/>
    <property type="match status" value="1"/>
</dbReference>
<evidence type="ECO:0000256" key="1">
    <source>
        <dbReference type="ARBA" id="ARBA00004496"/>
    </source>
</evidence>
<feature type="binding site" evidence="8">
    <location>
        <position position="261"/>
    </location>
    <ligand>
        <name>substrate</name>
    </ligand>
</feature>
<dbReference type="NCBIfam" id="TIGR00120">
    <property type="entry name" value="ArgJ"/>
    <property type="match status" value="1"/>
</dbReference>
<dbReference type="InterPro" id="IPR016117">
    <property type="entry name" value="ArgJ-like_dom_sf"/>
</dbReference>
<evidence type="ECO:0000256" key="3">
    <source>
        <dbReference type="ARBA" id="ARBA00011475"/>
    </source>
</evidence>
<feature type="binding site" evidence="8">
    <location>
        <position position="181"/>
    </location>
    <ligand>
        <name>substrate</name>
    </ligand>
</feature>
<dbReference type="GO" id="GO:0005737">
    <property type="term" value="C:cytoplasm"/>
    <property type="evidence" value="ECO:0007669"/>
    <property type="project" value="UniProtKB-SubCell"/>
</dbReference>
<feature type="chain" id="PRO_5023477055" description="Arginine biosynthesis bifunctional protein ArgJ alpha chain" evidence="8">
    <location>
        <begin position="1"/>
        <end position="180"/>
    </location>
</feature>
<comment type="pathway">
    <text evidence="8">Amino-acid biosynthesis; L-arginine biosynthesis; L-ornithine and N-acetyl-L-glutamate from L-glutamate and N(2)-acetyl-L-ornithine (cyclic): step 1/1.</text>
</comment>
<dbReference type="SUPFAM" id="SSF56266">
    <property type="entry name" value="DmpA/ArgJ-like"/>
    <property type="match status" value="1"/>
</dbReference>
<comment type="function">
    <text evidence="8">Catalyzes two activities which are involved in the cyclic version of arginine biosynthesis: the synthesis of N-acetylglutamate from glutamate and acetyl-CoA as the acetyl donor, and of ornithine by transacetylation between N(2)-acetylornithine and glutamate.</text>
</comment>
<evidence type="ECO:0000256" key="5">
    <source>
        <dbReference type="ARBA" id="ARBA00022679"/>
    </source>
</evidence>
<proteinExistence type="inferred from homology"/>
<keyword evidence="7 8" id="KW-0012">Acyltransferase</keyword>
<evidence type="ECO:0000256" key="7">
    <source>
        <dbReference type="ARBA" id="ARBA00023315"/>
    </source>
</evidence>
<dbReference type="AlphaFoldDB" id="A0A344UTL4"/>
<dbReference type="HAMAP" id="MF_01106">
    <property type="entry name" value="ArgJ"/>
    <property type="match status" value="1"/>
</dbReference>
<dbReference type="PANTHER" id="PTHR23100:SF0">
    <property type="entry name" value="ARGININE BIOSYNTHESIS BIFUNCTIONAL PROTEIN ARGJ, MITOCHONDRIAL"/>
    <property type="match status" value="1"/>
</dbReference>
<sequence length="388" mass="39870">MSITYPRGFRAGGVSAGLRRNGSPDLGLIVNDGPVRATAGVLTSNRVFAAPVAWCRPVLEAGTAHAVVVNSACANACTGPEGLADSRAEAELVGGLMGCAPEQVLVASTGVIGQRLDMVKITEGIHTAHAALGTGGVVDEATARAIMTTDTVPKTIETQVAGARFGGIAKGAGMLAPQLATMLVFITTDAVATHEELQAALAPAADVTFSRVDSDACMSTNDTVIVLASGASGVALSPEEMRAGLTEVCSGLARQLVADAEGSHHDVLVTVTGATTEKAAVAVAREVSRSNLVKTAIAGNDPNWGRILSSVGCVPVEVAPFDPDQVDVSLNGIVICRGGRIGEDRDLVDMTPREVRIDIDLHAGDATGHIWTNDLTHEYVEENSAYTS</sequence>
<dbReference type="PANTHER" id="PTHR23100">
    <property type="entry name" value="ARGININE BIOSYNTHESIS BIFUNCTIONAL PROTEIN ARGJ"/>
    <property type="match status" value="1"/>
</dbReference>
<feature type="site" description="Involved in the stabilization of negative charge on the oxyanion by the formation of the oxyanion hole" evidence="8">
    <location>
        <position position="109"/>
    </location>
</feature>
<keyword evidence="8" id="KW-0055">Arginine biosynthesis</keyword>
<keyword evidence="8" id="KW-0028">Amino-acid biosynthesis</keyword>
<dbReference type="NCBIfam" id="NF003802">
    <property type="entry name" value="PRK05388.1"/>
    <property type="match status" value="1"/>
</dbReference>
<keyword evidence="6 8" id="KW-0068">Autocatalytic cleavage</keyword>
<dbReference type="RefSeq" id="WP_114044594.1">
    <property type="nucleotide sequence ID" value="NZ_CP025198.1"/>
</dbReference>
<dbReference type="Proteomes" id="UP000251995">
    <property type="component" value="Chromosome"/>
</dbReference>
<comment type="pathway">
    <text evidence="8">Amino-acid biosynthesis; L-arginine biosynthesis; N(2)-acetyl-L-ornithine from L-glutamate: step 1/4.</text>
</comment>
<comment type="subcellular location">
    <subcellularLocation>
        <location evidence="1 8">Cytoplasm</location>
    </subcellularLocation>
</comment>
<dbReference type="OrthoDB" id="9804242at2"/>
<feature type="site" description="Cleavage; by autolysis" evidence="8">
    <location>
        <begin position="180"/>
        <end position="181"/>
    </location>
</feature>
<feature type="chain" id="PRO_5023477054" description="Arginine biosynthesis bifunctional protein ArgJ beta chain" evidence="8">
    <location>
        <begin position="181"/>
        <end position="388"/>
    </location>
</feature>
<comment type="catalytic activity">
    <reaction evidence="8">
        <text>N(2)-acetyl-L-ornithine + L-glutamate = N-acetyl-L-glutamate + L-ornithine</text>
        <dbReference type="Rhea" id="RHEA:15349"/>
        <dbReference type="ChEBI" id="CHEBI:29985"/>
        <dbReference type="ChEBI" id="CHEBI:44337"/>
        <dbReference type="ChEBI" id="CHEBI:46911"/>
        <dbReference type="ChEBI" id="CHEBI:57805"/>
        <dbReference type="EC" id="2.3.1.35"/>
    </reaction>
</comment>
<dbReference type="EC" id="2.3.1.1" evidence="8"/>
<dbReference type="Pfam" id="PF01960">
    <property type="entry name" value="ArgJ"/>
    <property type="match status" value="1"/>
</dbReference>
<dbReference type="UniPathway" id="UPA00068">
    <property type="reaction ID" value="UER00106"/>
</dbReference>
<dbReference type="InterPro" id="IPR002813">
    <property type="entry name" value="Arg_biosynth_ArgJ"/>
</dbReference>
<dbReference type="EC" id="2.3.1.35" evidence="8"/>
<gene>
    <name evidence="8 9" type="primary">argJ</name>
    <name evidence="9" type="ORF">JS278_01444</name>
</gene>
<evidence type="ECO:0000313" key="9">
    <source>
        <dbReference type="EMBL" id="AXE38612.1"/>
    </source>
</evidence>
<evidence type="ECO:0000256" key="2">
    <source>
        <dbReference type="ARBA" id="ARBA00006774"/>
    </source>
</evidence>
<feature type="site" description="Involved in the stabilization of negative charge on the oxyanion by the formation of the oxyanion hole" evidence="8">
    <location>
        <position position="110"/>
    </location>
</feature>
<feature type="active site" description="Nucleophile" evidence="8">
    <location>
        <position position="181"/>
    </location>
</feature>
<dbReference type="InterPro" id="IPR042195">
    <property type="entry name" value="ArgJ_beta_C"/>
</dbReference>
<feature type="binding site" evidence="8">
    <location>
        <position position="148"/>
    </location>
    <ligand>
        <name>substrate</name>
    </ligand>
</feature>